<dbReference type="OrthoDB" id="3914270at2"/>
<dbReference type="SUPFAM" id="SSF47336">
    <property type="entry name" value="ACP-like"/>
    <property type="match status" value="1"/>
</dbReference>
<dbReference type="SMART" id="SM00823">
    <property type="entry name" value="PKS_PP"/>
    <property type="match status" value="1"/>
</dbReference>
<evidence type="ECO:0000313" key="5">
    <source>
        <dbReference type="EMBL" id="RMB81420.1"/>
    </source>
</evidence>
<dbReference type="PROSITE" id="PS00012">
    <property type="entry name" value="PHOSPHOPANTETHEINE"/>
    <property type="match status" value="1"/>
</dbReference>
<dbReference type="InterPro" id="IPR036291">
    <property type="entry name" value="NAD(P)-bd_dom_sf"/>
</dbReference>
<dbReference type="PANTHER" id="PTHR48079">
    <property type="entry name" value="PROTEIN YEEZ"/>
    <property type="match status" value="1"/>
</dbReference>
<keyword evidence="6" id="KW-1185">Reference proteome</keyword>
<keyword evidence="1" id="KW-0596">Phosphopantetheine</keyword>
<dbReference type="InterPro" id="IPR001509">
    <property type="entry name" value="Epimerase_deHydtase"/>
</dbReference>
<evidence type="ECO:0000256" key="1">
    <source>
        <dbReference type="ARBA" id="ARBA00022450"/>
    </source>
</evidence>
<protein>
    <recommendedName>
        <fullName evidence="4">Carrier domain-containing protein</fullName>
    </recommendedName>
</protein>
<evidence type="ECO:0000256" key="3">
    <source>
        <dbReference type="SAM" id="MobiDB-lite"/>
    </source>
</evidence>
<gene>
    <name evidence="5" type="ORF">CTZ28_34950</name>
</gene>
<dbReference type="InterPro" id="IPR051783">
    <property type="entry name" value="NAD(P)-dependent_oxidoreduct"/>
</dbReference>
<dbReference type="Pfam" id="PF00550">
    <property type="entry name" value="PP-binding"/>
    <property type="match status" value="1"/>
</dbReference>
<feature type="region of interest" description="Disordered" evidence="3">
    <location>
        <begin position="276"/>
        <end position="296"/>
    </location>
</feature>
<dbReference type="SUPFAM" id="SSF51735">
    <property type="entry name" value="NAD(P)-binding Rossmann-fold domains"/>
    <property type="match status" value="1"/>
</dbReference>
<keyword evidence="2" id="KW-0597">Phosphoprotein</keyword>
<sequence length="486" mass="51167">MCRTDAAGRSRNARSMATASRSSIRTATGLEYAAAALATATATGPVHAHPGAVPRLPHRDTSSPPEQSMNDFTPAEPSSWDTARILASYSDVLSTDMSLDSDFFMSGGHSLMAVALAHRLRQQLGVPVTGLEVLDHATPRALIAALSERAAAADPAADTAGSTGAVRDTVLVTGASGAVGSFVVQELVSRQYRVRALVRPESADVMRGSGAEVVHGDLTRPGTLREAVRGADAVIHAACTFTEPAVDVAALHALTNDWQGGPFVFVSSVDAYGRPVRPGVPEGQETEGTTSDYGRGKASCESVLRTAADRRGAPDSISLVRVPLVWGPHRRLRDQLRRGTLGPFYQSAVRGEPILLPVQDTVAEPWFGLPWVGAAALARVLVSLVGRPAGGVLNAVGGHVSWREYATELVRLLGSTSPVRADLAAAPALRRPWRYRTDVLDTRPGPGLHEDWRALLASTLNATDHDRGTVAGGHGHRCTGIRGTAS</sequence>
<evidence type="ECO:0000313" key="6">
    <source>
        <dbReference type="Proteomes" id="UP000270471"/>
    </source>
</evidence>
<dbReference type="PANTHER" id="PTHR48079:SF6">
    <property type="entry name" value="NAD(P)-BINDING DOMAIN-CONTAINING PROTEIN-RELATED"/>
    <property type="match status" value="1"/>
</dbReference>
<dbReference type="Proteomes" id="UP000270471">
    <property type="component" value="Unassembled WGS sequence"/>
</dbReference>
<feature type="domain" description="Carrier" evidence="4">
    <location>
        <begin position="76"/>
        <end position="150"/>
    </location>
</feature>
<dbReference type="AlphaFoldDB" id="A0A3M0HZK3"/>
<dbReference type="Pfam" id="PF01370">
    <property type="entry name" value="Epimerase"/>
    <property type="match status" value="1"/>
</dbReference>
<comment type="caution">
    <text evidence="5">The sequence shown here is derived from an EMBL/GenBank/DDBJ whole genome shotgun (WGS) entry which is preliminary data.</text>
</comment>
<reference evidence="5 6" key="1">
    <citation type="submission" date="2017-11" db="EMBL/GenBank/DDBJ databases">
        <title>Draft genome of actinobacteria isolated from guarana (Paullinia cupana (Mart.) Ducke.</title>
        <authorList>
            <person name="Siqueira K.A."/>
            <person name="Liotti R.G."/>
            <person name="Mendes T.A.O."/>
            <person name="Soares M.A."/>
        </authorList>
    </citation>
    <scope>NUCLEOTIDE SEQUENCE [LARGE SCALE GENOMIC DNA]</scope>
    <source>
        <strain evidence="5 6">193</strain>
    </source>
</reference>
<accession>A0A3M0HZK3</accession>
<dbReference type="InterPro" id="IPR009081">
    <property type="entry name" value="PP-bd_ACP"/>
</dbReference>
<evidence type="ECO:0000256" key="2">
    <source>
        <dbReference type="ARBA" id="ARBA00022553"/>
    </source>
</evidence>
<dbReference type="GO" id="GO:0005737">
    <property type="term" value="C:cytoplasm"/>
    <property type="evidence" value="ECO:0007669"/>
    <property type="project" value="TreeGrafter"/>
</dbReference>
<dbReference type="GO" id="GO:0017000">
    <property type="term" value="P:antibiotic biosynthetic process"/>
    <property type="evidence" value="ECO:0007669"/>
    <property type="project" value="UniProtKB-ARBA"/>
</dbReference>
<dbReference type="InterPro" id="IPR006162">
    <property type="entry name" value="Ppantetheine_attach_site"/>
</dbReference>
<dbReference type="EMBL" id="PENI01000031">
    <property type="protein sequence ID" value="RMB81420.1"/>
    <property type="molecule type" value="Genomic_DNA"/>
</dbReference>
<dbReference type="GO" id="GO:0031177">
    <property type="term" value="F:phosphopantetheine binding"/>
    <property type="evidence" value="ECO:0007669"/>
    <property type="project" value="InterPro"/>
</dbReference>
<name>A0A3M0HZK3_9ACTN</name>
<dbReference type="Gene3D" id="3.40.50.720">
    <property type="entry name" value="NAD(P)-binding Rossmann-like Domain"/>
    <property type="match status" value="1"/>
</dbReference>
<dbReference type="GO" id="GO:0004029">
    <property type="term" value="F:aldehyde dehydrogenase (NAD+) activity"/>
    <property type="evidence" value="ECO:0007669"/>
    <property type="project" value="TreeGrafter"/>
</dbReference>
<evidence type="ECO:0000259" key="4">
    <source>
        <dbReference type="PROSITE" id="PS50075"/>
    </source>
</evidence>
<dbReference type="Gene3D" id="1.10.1200.10">
    <property type="entry name" value="ACP-like"/>
    <property type="match status" value="1"/>
</dbReference>
<proteinExistence type="predicted"/>
<dbReference type="InterPro" id="IPR020806">
    <property type="entry name" value="PKS_PP-bd"/>
</dbReference>
<feature type="region of interest" description="Disordered" evidence="3">
    <location>
        <begin position="44"/>
        <end position="77"/>
    </location>
</feature>
<feature type="region of interest" description="Disordered" evidence="3">
    <location>
        <begin position="466"/>
        <end position="486"/>
    </location>
</feature>
<dbReference type="InterPro" id="IPR036736">
    <property type="entry name" value="ACP-like_sf"/>
</dbReference>
<organism evidence="5 6">
    <name type="scientific">Streptomyces shenzhenensis</name>
    <dbReference type="NCBI Taxonomy" id="943815"/>
    <lineage>
        <taxon>Bacteria</taxon>
        <taxon>Bacillati</taxon>
        <taxon>Actinomycetota</taxon>
        <taxon>Actinomycetes</taxon>
        <taxon>Kitasatosporales</taxon>
        <taxon>Streptomycetaceae</taxon>
        <taxon>Streptomyces</taxon>
    </lineage>
</organism>
<feature type="region of interest" description="Disordered" evidence="3">
    <location>
        <begin position="1"/>
        <end position="21"/>
    </location>
</feature>
<feature type="compositionally biased region" description="Polar residues" evidence="3">
    <location>
        <begin position="62"/>
        <end position="71"/>
    </location>
</feature>
<dbReference type="PROSITE" id="PS50075">
    <property type="entry name" value="CARRIER"/>
    <property type="match status" value="1"/>
</dbReference>